<dbReference type="InterPro" id="IPR013126">
    <property type="entry name" value="Hsp_70_fam"/>
</dbReference>
<evidence type="ECO:0000256" key="5">
    <source>
        <dbReference type="ARBA" id="ARBA00022824"/>
    </source>
</evidence>
<keyword evidence="5" id="KW-0256">Endoplasmic reticulum</keyword>
<dbReference type="InParanoid" id="A0A6L2Q2S6"/>
<keyword evidence="6" id="KW-0067">ATP-binding</keyword>
<protein>
    <recommendedName>
        <fullName evidence="8">Hypoxia up-regulated protein 1</fullName>
    </recommendedName>
</protein>
<dbReference type="Gene3D" id="3.30.420.40">
    <property type="match status" value="2"/>
</dbReference>
<gene>
    <name evidence="11" type="ORF">Cfor_12833</name>
</gene>
<dbReference type="Gene3D" id="1.20.1270.10">
    <property type="match status" value="1"/>
</dbReference>
<feature type="compositionally biased region" description="Basic and acidic residues" evidence="9">
    <location>
        <begin position="902"/>
        <end position="944"/>
    </location>
</feature>
<dbReference type="AlphaFoldDB" id="A0A6L2Q2S6"/>
<dbReference type="OrthoDB" id="10262720at2759"/>
<dbReference type="Gene3D" id="3.30.30.30">
    <property type="match status" value="1"/>
</dbReference>
<dbReference type="FunCoup" id="A0A6L2Q2S6">
    <property type="interactions" value="1741"/>
</dbReference>
<comment type="subcellular location">
    <subcellularLocation>
        <location evidence="1">Endoplasmic reticulum lumen</location>
    </subcellularLocation>
</comment>
<dbReference type="GO" id="GO:0030968">
    <property type="term" value="P:endoplasmic reticulum unfolded protein response"/>
    <property type="evidence" value="ECO:0007669"/>
    <property type="project" value="TreeGrafter"/>
</dbReference>
<dbReference type="PANTHER" id="PTHR45639">
    <property type="entry name" value="HSC70CB, ISOFORM G-RELATED"/>
    <property type="match status" value="1"/>
</dbReference>
<keyword evidence="12" id="KW-1185">Reference proteome</keyword>
<feature type="transmembrane region" description="Helical" evidence="10">
    <location>
        <begin position="25"/>
        <end position="43"/>
    </location>
</feature>
<feature type="compositionally biased region" description="Basic and acidic residues" evidence="9">
    <location>
        <begin position="597"/>
        <end position="639"/>
    </location>
</feature>
<evidence type="ECO:0000256" key="6">
    <source>
        <dbReference type="ARBA" id="ARBA00022840"/>
    </source>
</evidence>
<evidence type="ECO:0000256" key="9">
    <source>
        <dbReference type="SAM" id="MobiDB-lite"/>
    </source>
</evidence>
<comment type="caution">
    <text evidence="11">The sequence shown here is derived from an EMBL/GenBank/DDBJ whole genome shotgun (WGS) entry which is preliminary data.</text>
</comment>
<dbReference type="Gene3D" id="2.60.34.10">
    <property type="entry name" value="Substrate Binding Domain Of DNAk, Chain A, domain 1"/>
    <property type="match status" value="1"/>
</dbReference>
<dbReference type="FunFam" id="3.30.30.30:FF:000004">
    <property type="entry name" value="hypoxia up-regulated protein 1"/>
    <property type="match status" value="1"/>
</dbReference>
<keyword evidence="3" id="KW-0732">Signal</keyword>
<evidence type="ECO:0000256" key="3">
    <source>
        <dbReference type="ARBA" id="ARBA00022729"/>
    </source>
</evidence>
<evidence type="ECO:0000313" key="11">
    <source>
        <dbReference type="EMBL" id="GFG39036.1"/>
    </source>
</evidence>
<keyword evidence="10" id="KW-0472">Membrane</keyword>
<dbReference type="EMBL" id="BLKM01000844">
    <property type="protein sequence ID" value="GFG39036.1"/>
    <property type="molecule type" value="Genomic_DNA"/>
</dbReference>
<keyword evidence="10" id="KW-0812">Transmembrane</keyword>
<comment type="similarity">
    <text evidence="2">Belongs to the heat shock protein 70 family.</text>
</comment>
<feature type="compositionally biased region" description="Basic and acidic residues" evidence="9">
    <location>
        <begin position="648"/>
        <end position="669"/>
    </location>
</feature>
<reference evidence="12" key="1">
    <citation type="submission" date="2020-01" db="EMBL/GenBank/DDBJ databases">
        <title>Draft genome sequence of the Termite Coptotermes fromosanus.</title>
        <authorList>
            <person name="Itakura S."/>
            <person name="Yosikawa Y."/>
            <person name="Umezawa K."/>
        </authorList>
    </citation>
    <scope>NUCLEOTIDE SEQUENCE [LARGE SCALE GENOMIC DNA]</scope>
</reference>
<evidence type="ECO:0000313" key="12">
    <source>
        <dbReference type="Proteomes" id="UP000502823"/>
    </source>
</evidence>
<proteinExistence type="inferred from homology"/>
<dbReference type="CDD" id="cd10230">
    <property type="entry name" value="ASKHA_NBD_HSP70_HYOU1"/>
    <property type="match status" value="1"/>
</dbReference>
<evidence type="ECO:0000256" key="8">
    <source>
        <dbReference type="ARBA" id="ARBA00040503"/>
    </source>
</evidence>
<dbReference type="PANTHER" id="PTHR45639:SF3">
    <property type="entry name" value="HYPOXIA UP-REGULATED PROTEIN 1"/>
    <property type="match status" value="1"/>
</dbReference>
<dbReference type="FunFam" id="1.20.1270.10:FF:000002">
    <property type="entry name" value="Heat shock 70 kDa protein 4"/>
    <property type="match status" value="1"/>
</dbReference>
<evidence type="ECO:0000256" key="4">
    <source>
        <dbReference type="ARBA" id="ARBA00022741"/>
    </source>
</evidence>
<dbReference type="GO" id="GO:0005788">
    <property type="term" value="C:endoplasmic reticulum lumen"/>
    <property type="evidence" value="ECO:0007669"/>
    <property type="project" value="UniProtKB-SubCell"/>
</dbReference>
<dbReference type="SUPFAM" id="SSF100934">
    <property type="entry name" value="Heat shock protein 70kD (HSP70), C-terminal subdomain"/>
    <property type="match status" value="1"/>
</dbReference>
<dbReference type="InterPro" id="IPR029047">
    <property type="entry name" value="HSP70_peptide-bd_sf"/>
</dbReference>
<feature type="region of interest" description="Disordered" evidence="9">
    <location>
        <begin position="585"/>
        <end position="669"/>
    </location>
</feature>
<dbReference type="GO" id="GO:0034663">
    <property type="term" value="C:endoplasmic reticulum chaperone complex"/>
    <property type="evidence" value="ECO:0007669"/>
    <property type="project" value="TreeGrafter"/>
</dbReference>
<keyword evidence="4" id="KW-0547">Nucleotide-binding</keyword>
<feature type="compositionally biased region" description="Acidic residues" evidence="9">
    <location>
        <begin position="949"/>
        <end position="970"/>
    </location>
</feature>
<dbReference type="GO" id="GO:0140662">
    <property type="term" value="F:ATP-dependent protein folding chaperone"/>
    <property type="evidence" value="ECO:0007669"/>
    <property type="project" value="InterPro"/>
</dbReference>
<dbReference type="PRINTS" id="PR00301">
    <property type="entry name" value="HEATSHOCK70"/>
</dbReference>
<sequence length="1036" mass="116135">MQIVVEYFCYHRTPTEEMICDCMAVRLYACFLLMVMLLLQPSYTEAIAVMSVDLGSEWMKIAIVSPGVPMEIALNKESKRKTPVTIAFRDNERTFGEDAATLGIRFPKNSYSYLLELLGKRVDNPIVQLYKQRFPYYEIVPDSERDTVLFQLDSETLYSPEELLGMLLHRAREFAQDSARQPINEAVLTVPGFFNQAERRALLKAAELGGLKVLQLMNDYTAGKFIALNYGIFRRKDFNETAQYIMFYDMGATSTSATVVSYQLVKTKEKGYVETNPQLSVIGVGYDRTLGGLEMQLRLRDFLGKKFNELKKTPNDVFKNARAMAKLFKEAGRLKNVLSANADHFAQVEGLLDEQDFKLQVTREEFETMCSDLFDRVKAPVHQALRSSGLTLDVINHVILVGAGTRVPKVQEKLSEIVGMELGKSINTDEAAAMGAVYKAADLSNGFKVKKFLTKDAVLFPIQVVFERDVEGSASPKHVKRTLFGSMNPYPQKKILTFNKHQNDFSFHVGYAELDHLSDLEIKALGPLNLSKVELTGVADAVAKHHGNNVESKGIKAHFSMDESGLLNLASVELVVEKTLTEEELAAQEESPLSKLGRSEEKIKGKVEEKPINEEDGKKQEQENKEGKSDEEGKKDEKPPQQSQEGETEQKKKEAAPDEAKNTTKEGNAEKKPKVVVIKETITSGEEKLGVPELTGQLFENALKKIEALNEFDRQRSRRESALNALESFVFDAQGKLWLDEYQAAATEEEIEKIKQTCSEVSDWLYDDGSDADAATYEAKLSELKTLTGPLYRRVKEHMERPEALATLHSMINGSSNFLASARNMTTDSPDGLFTQVELDTLERVINETQEWKTRMEEEQSSLPASSMPKLTVKSITEKMALLDREVKYLVNKAKIWRPKKPKDDKGKDAAKNETDGEEVPKTEDPDSVEEEKKESEEAQKDSEGIVVEGEESESEAVEETEPGLSESEEATSGLPEDTSLHSDVVQNTNPTEITLLKGVTDVAAYLPGIFHHHLSISLTKYQTSEWNKHNVSSIP</sequence>
<dbReference type="InterPro" id="IPR043129">
    <property type="entry name" value="ATPase_NBD"/>
</dbReference>
<evidence type="ECO:0000256" key="10">
    <source>
        <dbReference type="SAM" id="Phobius"/>
    </source>
</evidence>
<evidence type="ECO:0000256" key="1">
    <source>
        <dbReference type="ARBA" id="ARBA00004319"/>
    </source>
</evidence>
<dbReference type="GO" id="GO:0005524">
    <property type="term" value="F:ATP binding"/>
    <property type="evidence" value="ECO:0007669"/>
    <property type="project" value="UniProtKB-KW"/>
</dbReference>
<dbReference type="FunFam" id="3.90.640.10:FF:000012">
    <property type="entry name" value="Hypoxia up-regulated protein 1"/>
    <property type="match status" value="1"/>
</dbReference>
<keyword evidence="10" id="KW-1133">Transmembrane helix</keyword>
<dbReference type="Proteomes" id="UP000502823">
    <property type="component" value="Unassembled WGS sequence"/>
</dbReference>
<evidence type="ECO:0000256" key="7">
    <source>
        <dbReference type="ARBA" id="ARBA00023186"/>
    </source>
</evidence>
<organism evidence="11 12">
    <name type="scientific">Coptotermes formosanus</name>
    <name type="common">Formosan subterranean termite</name>
    <dbReference type="NCBI Taxonomy" id="36987"/>
    <lineage>
        <taxon>Eukaryota</taxon>
        <taxon>Metazoa</taxon>
        <taxon>Ecdysozoa</taxon>
        <taxon>Arthropoda</taxon>
        <taxon>Hexapoda</taxon>
        <taxon>Insecta</taxon>
        <taxon>Pterygota</taxon>
        <taxon>Neoptera</taxon>
        <taxon>Polyneoptera</taxon>
        <taxon>Dictyoptera</taxon>
        <taxon>Blattodea</taxon>
        <taxon>Blattoidea</taxon>
        <taxon>Termitoidae</taxon>
        <taxon>Rhinotermitidae</taxon>
        <taxon>Coptotermes</taxon>
    </lineage>
</organism>
<dbReference type="Gene3D" id="3.90.640.10">
    <property type="entry name" value="Actin, Chain A, domain 4"/>
    <property type="match status" value="1"/>
</dbReference>
<accession>A0A6L2Q2S6</accession>
<dbReference type="InterPro" id="IPR029048">
    <property type="entry name" value="HSP70_C_sf"/>
</dbReference>
<dbReference type="Pfam" id="PF00012">
    <property type="entry name" value="HSP70"/>
    <property type="match status" value="1"/>
</dbReference>
<name>A0A6L2Q2S6_COPFO</name>
<feature type="region of interest" description="Disordered" evidence="9">
    <location>
        <begin position="899"/>
        <end position="985"/>
    </location>
</feature>
<keyword evidence="7" id="KW-0143">Chaperone</keyword>
<dbReference type="SUPFAM" id="SSF53067">
    <property type="entry name" value="Actin-like ATPase domain"/>
    <property type="match status" value="2"/>
</dbReference>
<evidence type="ECO:0000256" key="2">
    <source>
        <dbReference type="ARBA" id="ARBA00007381"/>
    </source>
</evidence>